<evidence type="ECO:0000259" key="4">
    <source>
        <dbReference type="PROSITE" id="PS51671"/>
    </source>
</evidence>
<dbReference type="GO" id="GO:0005886">
    <property type="term" value="C:plasma membrane"/>
    <property type="evidence" value="ECO:0007669"/>
    <property type="project" value="TreeGrafter"/>
</dbReference>
<accession>A0A6N7KRV5</accession>
<reference evidence="7 8" key="1">
    <citation type="submission" date="2019-09" db="EMBL/GenBank/DDBJ databases">
        <title>Genome Sequences of Streptomyces kaniharaensis ATCC 21070.</title>
        <authorList>
            <person name="Zhu W."/>
            <person name="De Crecy-Lagard V."/>
            <person name="Richards N.G."/>
        </authorList>
    </citation>
    <scope>NUCLEOTIDE SEQUENCE [LARGE SCALE GENOMIC DNA]</scope>
    <source>
        <strain evidence="7 8">SF-557</strain>
    </source>
</reference>
<gene>
    <name evidence="7" type="ORF">F7Q99_18740</name>
</gene>
<dbReference type="InterPro" id="IPR012676">
    <property type="entry name" value="TGS-like"/>
</dbReference>
<dbReference type="Gene3D" id="3.10.20.30">
    <property type="match status" value="1"/>
</dbReference>
<feature type="compositionally biased region" description="Basic and acidic residues" evidence="3">
    <location>
        <begin position="722"/>
        <end position="734"/>
    </location>
</feature>
<feature type="region of interest" description="Disordered" evidence="3">
    <location>
        <begin position="722"/>
        <end position="775"/>
    </location>
</feature>
<dbReference type="Proteomes" id="UP000450000">
    <property type="component" value="Unassembled WGS sequence"/>
</dbReference>
<sequence>MTIDAGQPLTGQPTSARQAGARRPLGGLGRAALGRAGRAALLATGRPPVPDALEPLVRVHREHHPQADLGLLARAYRLAEASHRGQKRKSGEPYITHPLAVTMILAQLGAGTTTLVASLLHDTVEDTELTLDQVSAGFGPEVAYLVDGVTKLEKVDFGAAAEAETFRKMLVATGDDVRVMVIKLADRLHNMRTIRHMKPASQVRIAKVTQDVLIPLAERLGIQVLKAELEDIVFATLHPEEHALTRALMAGHEAEPDALLDPFARLLARQLAETGVAAEVTVRPRHCVSLHRVLVKRAAARGRDGRPQGPQPADFGRLLVVVEENADCYAVLGELHTCWTPLPGEFKDFVAAPKFNLYQSLHTAVALEGGAVVEVLVRTRRMHEVAETGVVALGDPEPPGAVQDTDELDRTDPARPGWLSRLLEWQQETPDPDAFWSALTADLAGDREITVVTESGETLQLRAGATCVDAAYLLGEETGHRCIGARVNGRLTALSTVLQDGDLLAVLTETVPAGAGPRAAEPSGPAPEWLAHVRTPAARLAIERWLADHPARLPVVRTGPSAGQPAPPAHRTAERRAAPVAVAGRPGAPVRLARCCTPVPPDEVAGYPIRGGAVAVHRTGCPAGERMRADGRGELEVCWQPDGTPADGYRATLRAEALNRPRLLADLTAAISAAGVGIVSAEVEPPQELRVRHTYTVELPAPGALPGLMRAMLKVSGVYDVSRPHAPEGGDARQHGGNGGDRPAPGVRPSWGMHGRSAAFTGHRSPGGVRGPSEE</sequence>
<dbReference type="InterPro" id="IPR043519">
    <property type="entry name" value="NT_sf"/>
</dbReference>
<dbReference type="CDD" id="cd00077">
    <property type="entry name" value="HDc"/>
    <property type="match status" value="1"/>
</dbReference>
<dbReference type="InterPro" id="IPR006674">
    <property type="entry name" value="HD_domain"/>
</dbReference>
<dbReference type="InterPro" id="IPR004095">
    <property type="entry name" value="TGS"/>
</dbReference>
<dbReference type="Pfam" id="PF13328">
    <property type="entry name" value="HD_4"/>
    <property type="match status" value="1"/>
</dbReference>
<dbReference type="PROSITE" id="PS51880">
    <property type="entry name" value="TGS"/>
    <property type="match status" value="1"/>
</dbReference>
<comment type="caution">
    <text evidence="7">The sequence shown here is derived from an EMBL/GenBank/DDBJ whole genome shotgun (WGS) entry which is preliminary data.</text>
</comment>
<dbReference type="SUPFAM" id="SSF81301">
    <property type="entry name" value="Nucleotidyltransferase"/>
    <property type="match status" value="1"/>
</dbReference>
<dbReference type="SMART" id="SM00471">
    <property type="entry name" value="HDc"/>
    <property type="match status" value="1"/>
</dbReference>
<protein>
    <submittedName>
        <fullName evidence="7">Bifunctional (P)ppGpp synthetase/guanosine-3',5'-bis(Diphosphate) 3'-pyrophosphohydrolase</fullName>
    </submittedName>
</protein>
<dbReference type="SUPFAM" id="SSF55021">
    <property type="entry name" value="ACT-like"/>
    <property type="match status" value="1"/>
</dbReference>
<comment type="similarity">
    <text evidence="1">Belongs to the RelA/SpoT family.</text>
</comment>
<comment type="pathway">
    <text evidence="2">Purine metabolism.</text>
</comment>
<dbReference type="PANTHER" id="PTHR21262:SF31">
    <property type="entry name" value="GTP PYROPHOSPHOKINASE"/>
    <property type="match status" value="1"/>
</dbReference>
<dbReference type="Gene3D" id="1.10.3210.10">
    <property type="entry name" value="Hypothetical protein af1432"/>
    <property type="match status" value="1"/>
</dbReference>
<dbReference type="InterPro" id="IPR003607">
    <property type="entry name" value="HD/PDEase_dom"/>
</dbReference>
<dbReference type="SMART" id="SM00954">
    <property type="entry name" value="RelA_SpoT"/>
    <property type="match status" value="1"/>
</dbReference>
<dbReference type="Gene3D" id="3.30.460.10">
    <property type="entry name" value="Beta Polymerase, domain 2"/>
    <property type="match status" value="1"/>
</dbReference>
<dbReference type="EMBL" id="WBOF01000001">
    <property type="protein sequence ID" value="MQS14250.1"/>
    <property type="molecule type" value="Genomic_DNA"/>
</dbReference>
<dbReference type="InterPro" id="IPR045865">
    <property type="entry name" value="ACT-like_dom_sf"/>
</dbReference>
<dbReference type="InterPro" id="IPR007685">
    <property type="entry name" value="RelA_SpoT"/>
</dbReference>
<feature type="region of interest" description="Disordered" evidence="3">
    <location>
        <begin position="1"/>
        <end position="28"/>
    </location>
</feature>
<dbReference type="RefSeq" id="WP_153462944.1">
    <property type="nucleotide sequence ID" value="NZ_WBOF01000001.1"/>
</dbReference>
<dbReference type="GO" id="GO:0016787">
    <property type="term" value="F:hydrolase activity"/>
    <property type="evidence" value="ECO:0007669"/>
    <property type="project" value="UniProtKB-KW"/>
</dbReference>
<feature type="compositionally biased region" description="Low complexity" evidence="3">
    <location>
        <begin position="16"/>
        <end position="28"/>
    </location>
</feature>
<dbReference type="PROSITE" id="PS51671">
    <property type="entry name" value="ACT"/>
    <property type="match status" value="1"/>
</dbReference>
<dbReference type="Gene3D" id="3.30.70.260">
    <property type="match status" value="1"/>
</dbReference>
<organism evidence="7 8">
    <name type="scientific">Streptomyces kaniharaensis</name>
    <dbReference type="NCBI Taxonomy" id="212423"/>
    <lineage>
        <taxon>Bacteria</taxon>
        <taxon>Bacillati</taxon>
        <taxon>Actinomycetota</taxon>
        <taxon>Actinomycetes</taxon>
        <taxon>Kitasatosporales</taxon>
        <taxon>Streptomycetaceae</taxon>
        <taxon>Streptomyces</taxon>
    </lineage>
</organism>
<evidence type="ECO:0000256" key="1">
    <source>
        <dbReference type="ARBA" id="ARBA00007476"/>
    </source>
</evidence>
<dbReference type="OrthoDB" id="9805041at2"/>
<evidence type="ECO:0000256" key="3">
    <source>
        <dbReference type="SAM" id="MobiDB-lite"/>
    </source>
</evidence>
<feature type="domain" description="TGS" evidence="6">
    <location>
        <begin position="447"/>
        <end position="508"/>
    </location>
</feature>
<proteinExistence type="inferred from homology"/>
<name>A0A6N7KRV5_9ACTN</name>
<feature type="region of interest" description="Disordered" evidence="3">
    <location>
        <begin position="558"/>
        <end position="581"/>
    </location>
</feature>
<evidence type="ECO:0000259" key="6">
    <source>
        <dbReference type="PROSITE" id="PS51880"/>
    </source>
</evidence>
<dbReference type="InterPro" id="IPR002912">
    <property type="entry name" value="ACT_dom"/>
</dbReference>
<dbReference type="InterPro" id="IPR012675">
    <property type="entry name" value="Beta-grasp_dom_sf"/>
</dbReference>
<dbReference type="SUPFAM" id="SSF81271">
    <property type="entry name" value="TGS-like"/>
    <property type="match status" value="1"/>
</dbReference>
<dbReference type="SUPFAM" id="SSF109604">
    <property type="entry name" value="HD-domain/PDEase-like"/>
    <property type="match status" value="1"/>
</dbReference>
<dbReference type="GO" id="GO:0015969">
    <property type="term" value="P:guanosine tetraphosphate metabolic process"/>
    <property type="evidence" value="ECO:0007669"/>
    <property type="project" value="InterPro"/>
</dbReference>
<dbReference type="Pfam" id="PF02824">
    <property type="entry name" value="TGS"/>
    <property type="match status" value="1"/>
</dbReference>
<dbReference type="CDD" id="cd04876">
    <property type="entry name" value="ACT_RelA-SpoT"/>
    <property type="match status" value="1"/>
</dbReference>
<keyword evidence="7" id="KW-0378">Hydrolase</keyword>
<keyword evidence="8" id="KW-1185">Reference proteome</keyword>
<dbReference type="AlphaFoldDB" id="A0A6N7KRV5"/>
<dbReference type="CDD" id="cd05399">
    <property type="entry name" value="NT_Rel-Spo_like"/>
    <property type="match status" value="1"/>
</dbReference>
<evidence type="ECO:0000313" key="7">
    <source>
        <dbReference type="EMBL" id="MQS14250.1"/>
    </source>
</evidence>
<evidence type="ECO:0000313" key="8">
    <source>
        <dbReference type="Proteomes" id="UP000450000"/>
    </source>
</evidence>
<dbReference type="FunFam" id="1.10.3210.10:FF:000001">
    <property type="entry name" value="GTP pyrophosphokinase RelA"/>
    <property type="match status" value="1"/>
</dbReference>
<evidence type="ECO:0000259" key="5">
    <source>
        <dbReference type="PROSITE" id="PS51831"/>
    </source>
</evidence>
<dbReference type="Pfam" id="PF04607">
    <property type="entry name" value="RelA_SpoT"/>
    <property type="match status" value="1"/>
</dbReference>
<feature type="domain" description="ACT" evidence="4">
    <location>
        <begin position="652"/>
        <end position="726"/>
    </location>
</feature>
<evidence type="ECO:0000256" key="2">
    <source>
        <dbReference type="ARBA" id="ARBA00025704"/>
    </source>
</evidence>
<feature type="domain" description="HD" evidence="5">
    <location>
        <begin position="94"/>
        <end position="191"/>
    </location>
</feature>
<dbReference type="PROSITE" id="PS51831">
    <property type="entry name" value="HD"/>
    <property type="match status" value="1"/>
</dbReference>
<dbReference type="PANTHER" id="PTHR21262">
    <property type="entry name" value="GUANOSINE-3',5'-BIS DIPHOSPHATE 3'-PYROPHOSPHOHYDROLASE"/>
    <property type="match status" value="1"/>
</dbReference>
<dbReference type="Pfam" id="PF13291">
    <property type="entry name" value="ACT_4"/>
    <property type="match status" value="1"/>
</dbReference>